<dbReference type="InterPro" id="IPR007010">
    <property type="entry name" value="PolA_pol_RNA-bd_dom"/>
</dbReference>
<feature type="binding site" evidence="12">
    <location>
        <begin position="240"/>
        <end position="241"/>
    </location>
    <ligand>
        <name>ATP</name>
        <dbReference type="ChEBI" id="CHEBI:30616"/>
    </ligand>
</feature>
<comment type="cofactor">
    <cofactor evidence="1">
        <name>Mn(2+)</name>
        <dbReference type="ChEBI" id="CHEBI:29035"/>
    </cofactor>
</comment>
<evidence type="ECO:0000313" key="18">
    <source>
        <dbReference type="EMBL" id="KAJ9133126.1"/>
    </source>
</evidence>
<keyword evidence="9 13" id="KW-0460">Magnesium</keyword>
<dbReference type="SUPFAM" id="SSF55003">
    <property type="entry name" value="PAP/Archaeal CCA-adding enzyme, C-terminal domain"/>
    <property type="match status" value="1"/>
</dbReference>
<evidence type="ECO:0000256" key="11">
    <source>
        <dbReference type="PIRNR" id="PIRNR018425"/>
    </source>
</evidence>
<feature type="binding site" evidence="13">
    <location>
        <position position="103"/>
    </location>
    <ligand>
        <name>Mg(2+)</name>
        <dbReference type="ChEBI" id="CHEBI:18420"/>
        <label>1</label>
        <note>catalytic</note>
    </ligand>
</feature>
<dbReference type="EC" id="2.7.7.19" evidence="11"/>
<evidence type="ECO:0000256" key="14">
    <source>
        <dbReference type="SAM" id="MobiDB-lite"/>
    </source>
</evidence>
<feature type="region of interest" description="Disordered" evidence="14">
    <location>
        <begin position="622"/>
        <end position="670"/>
    </location>
</feature>
<feature type="binding site" evidence="13">
    <location>
        <position position="158"/>
    </location>
    <ligand>
        <name>Mg(2+)</name>
        <dbReference type="ChEBI" id="CHEBI:18420"/>
        <label>2</label>
        <note>catalytic</note>
    </ligand>
</feature>
<dbReference type="FunFam" id="3.30.460.10:FF:000002">
    <property type="entry name" value="Poly(A) polymerase alpha, putative"/>
    <property type="match status" value="1"/>
</dbReference>
<evidence type="ECO:0000256" key="10">
    <source>
        <dbReference type="ARBA" id="ARBA00023242"/>
    </source>
</evidence>
<evidence type="ECO:0000256" key="13">
    <source>
        <dbReference type="PIRSR" id="PIRSR018425-2"/>
    </source>
</evidence>
<dbReference type="PANTHER" id="PTHR10682:SF10">
    <property type="entry name" value="POLYNUCLEOTIDE ADENYLYLTRANSFERASE"/>
    <property type="match status" value="1"/>
</dbReference>
<reference evidence="18" key="1">
    <citation type="submission" date="2022-07" db="EMBL/GenBank/DDBJ databases">
        <title>Fungi with potential for degradation of polypropylene.</title>
        <authorList>
            <person name="Gostincar C."/>
        </authorList>
    </citation>
    <scope>NUCLEOTIDE SEQUENCE</scope>
    <source>
        <strain evidence="18">EXF-13287</strain>
    </source>
</reference>
<dbReference type="PANTHER" id="PTHR10682">
    <property type="entry name" value="POLY A POLYMERASE"/>
    <property type="match status" value="1"/>
</dbReference>
<dbReference type="InterPro" id="IPR014492">
    <property type="entry name" value="PolyA_polymerase"/>
</dbReference>
<keyword evidence="19" id="KW-1185">Reference proteome</keyword>
<dbReference type="Gene3D" id="3.30.460.10">
    <property type="entry name" value="Beta Polymerase, domain 2"/>
    <property type="match status" value="1"/>
</dbReference>
<dbReference type="Gene3D" id="3.30.70.590">
    <property type="entry name" value="Poly(A) polymerase predicted RNA binding domain"/>
    <property type="match status" value="1"/>
</dbReference>
<feature type="domain" description="Poly(A) polymerase central" evidence="16">
    <location>
        <begin position="213"/>
        <end position="357"/>
    </location>
</feature>
<dbReference type="GO" id="GO:1990817">
    <property type="term" value="F:poly(A) RNA polymerase activity"/>
    <property type="evidence" value="ECO:0007669"/>
    <property type="project" value="UniProtKB-UniRule"/>
</dbReference>
<feature type="binding site" evidence="12">
    <location>
        <position position="158"/>
    </location>
    <ligand>
        <name>ATP</name>
        <dbReference type="ChEBI" id="CHEBI:30616"/>
    </ligand>
</feature>
<dbReference type="GO" id="GO:0003723">
    <property type="term" value="F:RNA binding"/>
    <property type="evidence" value="ECO:0007669"/>
    <property type="project" value="UniProtKB-UniRule"/>
</dbReference>
<dbReference type="GO" id="GO:0005524">
    <property type="term" value="F:ATP binding"/>
    <property type="evidence" value="ECO:0007669"/>
    <property type="project" value="UniProtKB-UniRule"/>
</dbReference>
<dbReference type="GO" id="GO:0005634">
    <property type="term" value="C:nucleus"/>
    <property type="evidence" value="ECO:0007669"/>
    <property type="project" value="UniProtKB-SubCell"/>
</dbReference>
<evidence type="ECO:0000256" key="5">
    <source>
        <dbReference type="ARBA" id="ARBA00022679"/>
    </source>
</evidence>
<feature type="compositionally biased region" description="Basic and acidic residues" evidence="14">
    <location>
        <begin position="448"/>
        <end position="461"/>
    </location>
</feature>
<sequence length="670" mass="74716">MDSERQYGLTAPISTAFPTEADKRSTDELIKELHAQGCFESAAETQKRYQVLASLQKITDAFVKKIARIKEPKNEVLIRDARGRVFTYGSFRLGVFGPGSDIDTLVVVPKYVNREDYFEHFPQLLLDMAPSGAIADMAVVRDAFVPIIKFEYSGISIDLIFSRIATLKQLPADKDWNLKDNSLLRGLDDGELRSVNGTRVTDEILALVPEPTTFRLALRAIKLWAQRRAIYANIMGYPGGVAWAMLVARVCQLYPRAAGSVIVNKFFHIMTRWPWPDPVMLKHIEDGPLQVRVWNPKLYAGDRYHLMPIITPAYPSMCATFNVTQSAMTVIKEELKQGAETTDLIMMGKKPWKELFVKHTFFTKGYKYYLAVTTCSTSKEAHKVWSGYVESKVRLLVQGLERHPSIALARPFNKGYERTHLCKNEAEIEAAQNGSLQHVVKKTAVVDPKAKTEDQAVKEEPQSGGHQASAPIADGHQAVQGQVAQEPQTNQQVKEEALGTVNPQDIPTHPPSEDVKPNIVENGVSSHGVAQNGDPRQNEVVKTEDPSDCTVKTEDVKKEGTEVFTTSHYIGLVLAQGAKSLDLSYQVDEFKDLCYGWKECKPEYNSISITHLRAIDLPDDVFEPGEVKPQKPSKKKAPNGIPAQKKRTATEEYTNPPKRQQTSVRAAAAG</sequence>
<feature type="domain" description="Poly(A) polymerase RNA-binding" evidence="15">
    <location>
        <begin position="360"/>
        <end position="631"/>
    </location>
</feature>
<feature type="region of interest" description="Disordered" evidence="14">
    <location>
        <begin position="445"/>
        <end position="470"/>
    </location>
</feature>
<dbReference type="InterPro" id="IPR048840">
    <property type="entry name" value="PolA_pol_NTPase"/>
</dbReference>
<proteinExistence type="inferred from homology"/>
<keyword evidence="7 11" id="KW-0547">Nucleotide-binding</keyword>
<evidence type="ECO:0000256" key="4">
    <source>
        <dbReference type="ARBA" id="ARBA00022664"/>
    </source>
</evidence>
<evidence type="ECO:0000256" key="9">
    <source>
        <dbReference type="ARBA" id="ARBA00022842"/>
    </source>
</evidence>
<dbReference type="SUPFAM" id="SSF81301">
    <property type="entry name" value="Nucleotidyltransferase"/>
    <property type="match status" value="1"/>
</dbReference>
<feature type="binding site" evidence="12">
    <location>
        <position position="231"/>
    </location>
    <ligand>
        <name>ATP</name>
        <dbReference type="ChEBI" id="CHEBI:30616"/>
    </ligand>
</feature>
<dbReference type="AlphaFoldDB" id="A0AA38RD62"/>
<feature type="binding site" evidence="12">
    <location>
        <position position="222"/>
    </location>
    <ligand>
        <name>ATP</name>
        <dbReference type="ChEBI" id="CHEBI:30616"/>
    </ligand>
</feature>
<dbReference type="Proteomes" id="UP001174691">
    <property type="component" value="Unassembled WGS sequence"/>
</dbReference>
<comment type="similarity">
    <text evidence="3 11">Belongs to the poly(A) polymerase family.</text>
</comment>
<gene>
    <name evidence="18" type="ORF">NKR19_g9156</name>
</gene>
<organism evidence="18 19">
    <name type="scientific">Coniochaeta hoffmannii</name>
    <dbReference type="NCBI Taxonomy" id="91930"/>
    <lineage>
        <taxon>Eukaryota</taxon>
        <taxon>Fungi</taxon>
        <taxon>Dikarya</taxon>
        <taxon>Ascomycota</taxon>
        <taxon>Pezizomycotina</taxon>
        <taxon>Sordariomycetes</taxon>
        <taxon>Sordariomycetidae</taxon>
        <taxon>Coniochaetales</taxon>
        <taxon>Coniochaetaceae</taxon>
        <taxon>Coniochaeta</taxon>
    </lineage>
</organism>
<feature type="binding site" evidence="13">
    <location>
        <position position="101"/>
    </location>
    <ligand>
        <name>Mg(2+)</name>
        <dbReference type="ChEBI" id="CHEBI:18420"/>
        <label>1</label>
        <note>catalytic</note>
    </ligand>
</feature>
<evidence type="ECO:0000256" key="6">
    <source>
        <dbReference type="ARBA" id="ARBA00022723"/>
    </source>
</evidence>
<protein>
    <recommendedName>
        <fullName evidence="11">Poly(A) polymerase</fullName>
        <ecNumber evidence="11">2.7.7.19</ecNumber>
    </recommendedName>
</protein>
<dbReference type="FunFam" id="1.10.1410.10:FF:000001">
    <property type="entry name" value="Putative poly(A) polymerase gamma"/>
    <property type="match status" value="1"/>
</dbReference>
<keyword evidence="6 13" id="KW-0479">Metal-binding</keyword>
<dbReference type="Pfam" id="PF04928">
    <property type="entry name" value="PAP_central"/>
    <property type="match status" value="1"/>
</dbReference>
<dbReference type="SUPFAM" id="SSF81631">
    <property type="entry name" value="PAP/OAS1 substrate-binding domain"/>
    <property type="match status" value="1"/>
</dbReference>
<dbReference type="GO" id="GO:0006397">
    <property type="term" value="P:mRNA processing"/>
    <property type="evidence" value="ECO:0007669"/>
    <property type="project" value="UniProtKB-KW"/>
</dbReference>
<feature type="compositionally biased region" description="Basic and acidic residues" evidence="14">
    <location>
        <begin position="536"/>
        <end position="547"/>
    </location>
</feature>
<feature type="compositionally biased region" description="Polar residues" evidence="14">
    <location>
        <begin position="651"/>
        <end position="664"/>
    </location>
</feature>
<evidence type="ECO:0000256" key="7">
    <source>
        <dbReference type="ARBA" id="ARBA00022741"/>
    </source>
</evidence>
<dbReference type="GO" id="GO:0046872">
    <property type="term" value="F:metal ion binding"/>
    <property type="evidence" value="ECO:0007669"/>
    <property type="project" value="UniProtKB-KW"/>
</dbReference>
<comment type="catalytic activity">
    <reaction evidence="11">
        <text>RNA(n) + ATP = RNA(n)-3'-adenine ribonucleotide + diphosphate</text>
        <dbReference type="Rhea" id="RHEA:11332"/>
        <dbReference type="Rhea" id="RHEA-COMP:14527"/>
        <dbReference type="Rhea" id="RHEA-COMP:17347"/>
        <dbReference type="ChEBI" id="CHEBI:30616"/>
        <dbReference type="ChEBI" id="CHEBI:33019"/>
        <dbReference type="ChEBI" id="CHEBI:140395"/>
        <dbReference type="ChEBI" id="CHEBI:173115"/>
        <dbReference type="EC" id="2.7.7.19"/>
    </reaction>
</comment>
<keyword evidence="8 11" id="KW-0067">ATP-binding</keyword>
<dbReference type="InterPro" id="IPR011068">
    <property type="entry name" value="NuclTrfase_I-like_C"/>
</dbReference>
<evidence type="ECO:0000259" key="16">
    <source>
        <dbReference type="Pfam" id="PF04928"/>
    </source>
</evidence>
<comment type="cofactor">
    <cofactor evidence="13">
        <name>Mg(2+)</name>
        <dbReference type="ChEBI" id="CHEBI:18420"/>
    </cofactor>
    <text evidence="13">Binds 2 magnesium ions. Also active with manganese.</text>
</comment>
<feature type="binding site" evidence="13">
    <location>
        <position position="103"/>
    </location>
    <ligand>
        <name>Mg(2+)</name>
        <dbReference type="ChEBI" id="CHEBI:18420"/>
        <label>2</label>
        <note>catalytic</note>
    </ligand>
</feature>
<dbReference type="InterPro" id="IPR043519">
    <property type="entry name" value="NT_sf"/>
</dbReference>
<evidence type="ECO:0000256" key="2">
    <source>
        <dbReference type="ARBA" id="ARBA00004123"/>
    </source>
</evidence>
<dbReference type="PIRSF" id="PIRSF018425">
    <property type="entry name" value="PolyA_polymerase"/>
    <property type="match status" value="1"/>
</dbReference>
<keyword evidence="4 11" id="KW-0507">mRNA processing</keyword>
<comment type="subcellular location">
    <subcellularLocation>
        <location evidence="2 11">Nucleus</location>
    </subcellularLocation>
</comment>
<evidence type="ECO:0000256" key="1">
    <source>
        <dbReference type="ARBA" id="ARBA00001936"/>
    </source>
</evidence>
<comment type="caution">
    <text evidence="18">The sequence shown here is derived from an EMBL/GenBank/DDBJ whole genome shotgun (WGS) entry which is preliminary data.</text>
</comment>
<feature type="binding site" evidence="12">
    <location>
        <begin position="101"/>
        <end position="103"/>
    </location>
    <ligand>
        <name>ATP</name>
        <dbReference type="ChEBI" id="CHEBI:30616"/>
    </ligand>
</feature>
<dbReference type="Gene3D" id="1.10.1410.10">
    <property type="match status" value="1"/>
</dbReference>
<dbReference type="CDD" id="cd05402">
    <property type="entry name" value="NT_PAP_TUTase"/>
    <property type="match status" value="1"/>
</dbReference>
<keyword evidence="5 11" id="KW-0808">Transferase</keyword>
<dbReference type="GO" id="GO:0031123">
    <property type="term" value="P:RNA 3'-end processing"/>
    <property type="evidence" value="ECO:0007669"/>
    <property type="project" value="InterPro"/>
</dbReference>
<dbReference type="EMBL" id="JANBVN010000208">
    <property type="protein sequence ID" value="KAJ9133126.1"/>
    <property type="molecule type" value="Genomic_DNA"/>
</dbReference>
<evidence type="ECO:0000313" key="19">
    <source>
        <dbReference type="Proteomes" id="UP001174691"/>
    </source>
</evidence>
<feature type="region of interest" description="Disordered" evidence="14">
    <location>
        <begin position="523"/>
        <end position="547"/>
    </location>
</feature>
<evidence type="ECO:0000256" key="8">
    <source>
        <dbReference type="ARBA" id="ARBA00022840"/>
    </source>
</evidence>
<name>A0AA38RD62_9PEZI</name>
<comment type="function">
    <text evidence="11">Polymerase that creates the 3'-poly(A) tail of mRNA's.</text>
</comment>
<evidence type="ECO:0000259" key="17">
    <source>
        <dbReference type="Pfam" id="PF20750"/>
    </source>
</evidence>
<feature type="binding site" evidence="13">
    <location>
        <position position="101"/>
    </location>
    <ligand>
        <name>Mg(2+)</name>
        <dbReference type="ChEBI" id="CHEBI:18420"/>
        <label>2</label>
        <note>catalytic</note>
    </ligand>
</feature>
<feature type="domain" description="Poly(A) polymerase nucleotidyltransferase" evidence="17">
    <location>
        <begin position="8"/>
        <end position="208"/>
    </location>
</feature>
<dbReference type="InterPro" id="IPR007012">
    <property type="entry name" value="PolA_pol_cen_dom"/>
</dbReference>
<evidence type="ECO:0000256" key="12">
    <source>
        <dbReference type="PIRSR" id="PIRSR018425-1"/>
    </source>
</evidence>
<dbReference type="Pfam" id="PF04926">
    <property type="entry name" value="PAP_RNA-bind"/>
    <property type="match status" value="1"/>
</dbReference>
<accession>A0AA38RD62</accession>
<keyword evidence="10 11" id="KW-0539">Nucleus</keyword>
<evidence type="ECO:0000256" key="3">
    <source>
        <dbReference type="ARBA" id="ARBA00010912"/>
    </source>
</evidence>
<evidence type="ECO:0000259" key="15">
    <source>
        <dbReference type="Pfam" id="PF04926"/>
    </source>
</evidence>
<dbReference type="Pfam" id="PF20750">
    <property type="entry name" value="PAP_NTPase"/>
    <property type="match status" value="1"/>
</dbReference>